<proteinExistence type="predicted"/>
<dbReference type="EMBL" id="JBANRG010000038">
    <property type="protein sequence ID" value="KAK7448449.1"/>
    <property type="molecule type" value="Genomic_DNA"/>
</dbReference>
<dbReference type="Proteomes" id="UP001498398">
    <property type="component" value="Unassembled WGS sequence"/>
</dbReference>
<comment type="caution">
    <text evidence="1">The sequence shown here is derived from an EMBL/GenBank/DDBJ whole genome shotgun (WGS) entry which is preliminary data.</text>
</comment>
<keyword evidence="2" id="KW-1185">Reference proteome</keyword>
<organism evidence="1 2">
    <name type="scientific">Marasmiellus scandens</name>
    <dbReference type="NCBI Taxonomy" id="2682957"/>
    <lineage>
        <taxon>Eukaryota</taxon>
        <taxon>Fungi</taxon>
        <taxon>Dikarya</taxon>
        <taxon>Basidiomycota</taxon>
        <taxon>Agaricomycotina</taxon>
        <taxon>Agaricomycetes</taxon>
        <taxon>Agaricomycetidae</taxon>
        <taxon>Agaricales</taxon>
        <taxon>Marasmiineae</taxon>
        <taxon>Omphalotaceae</taxon>
        <taxon>Marasmiellus</taxon>
    </lineage>
</organism>
<gene>
    <name evidence="1" type="ORF">VKT23_013711</name>
</gene>
<reference evidence="1 2" key="1">
    <citation type="submission" date="2024-01" db="EMBL/GenBank/DDBJ databases">
        <title>A draft genome for the cacao thread blight pathogen Marasmiellus scandens.</title>
        <authorList>
            <person name="Baruah I.K."/>
            <person name="Leung J."/>
            <person name="Bukari Y."/>
            <person name="Amoako-Attah I."/>
            <person name="Meinhardt L.W."/>
            <person name="Bailey B.A."/>
            <person name="Cohen S.P."/>
        </authorList>
    </citation>
    <scope>NUCLEOTIDE SEQUENCE [LARGE SCALE GENOMIC DNA]</scope>
    <source>
        <strain evidence="1 2">GH-19</strain>
    </source>
</reference>
<protein>
    <submittedName>
        <fullName evidence="1">Uncharacterized protein</fullName>
    </submittedName>
</protein>
<sequence>MPRDGSSLSDHQSMPLFNSKDPEFLVEVLHHYIRDVDHHSKLDFDAFPRCTPPIPFEFDDKPLKRMRILLDTLAIMMTSVPGNHAAVAASITRESTAPVTLTIYFAFNFVSDENIARSTEHLLSIYSLIRTIPPPIGSSDSPSDFSELTFSILEDIVELVHTFSRKQEGTSSLRRSPSCRAKY</sequence>
<accession>A0ABR1J5Z8</accession>
<name>A0ABR1J5Z8_9AGAR</name>
<evidence type="ECO:0000313" key="1">
    <source>
        <dbReference type="EMBL" id="KAK7448449.1"/>
    </source>
</evidence>
<evidence type="ECO:0000313" key="2">
    <source>
        <dbReference type="Proteomes" id="UP001498398"/>
    </source>
</evidence>